<gene>
    <name evidence="2" type="ORF">D1006_40575</name>
</gene>
<proteinExistence type="predicted"/>
<feature type="region of interest" description="Disordered" evidence="1">
    <location>
        <begin position="1039"/>
        <end position="1063"/>
    </location>
</feature>
<evidence type="ECO:0000256" key="1">
    <source>
        <dbReference type="SAM" id="MobiDB-lite"/>
    </source>
</evidence>
<protein>
    <submittedName>
        <fullName evidence="2">Uncharacterized protein</fullName>
    </submittedName>
</protein>
<dbReference type="Proteomes" id="UP000289650">
    <property type="component" value="Unassembled WGS sequence"/>
</dbReference>
<organism evidence="2 3">
    <name type="scientific">Burkholderia stabilis</name>
    <dbReference type="NCBI Taxonomy" id="95485"/>
    <lineage>
        <taxon>Bacteria</taxon>
        <taxon>Pseudomonadati</taxon>
        <taxon>Pseudomonadota</taxon>
        <taxon>Betaproteobacteria</taxon>
        <taxon>Burkholderiales</taxon>
        <taxon>Burkholderiaceae</taxon>
        <taxon>Burkholderia</taxon>
        <taxon>Burkholderia cepacia complex</taxon>
    </lineage>
</organism>
<reference evidence="2 3" key="1">
    <citation type="submission" date="2018-08" db="EMBL/GenBank/DDBJ databases">
        <title>Mountain-cultivated ginseng endophyte, Burkholderia stabilis and its activity against ginseng root rot disease.</title>
        <authorList>
            <person name="Tapan Kumar M."/>
            <person name="Bae H."/>
            <person name="Shanmugam G."/>
            <person name="Jeon J."/>
        </authorList>
    </citation>
    <scope>NUCLEOTIDE SEQUENCE [LARGE SCALE GENOMIC DNA]</scope>
    <source>
        <strain evidence="2 3">EB159</strain>
    </source>
</reference>
<feature type="compositionally biased region" description="Basic and acidic residues" evidence="1">
    <location>
        <begin position="1039"/>
        <end position="1051"/>
    </location>
</feature>
<evidence type="ECO:0000313" key="3">
    <source>
        <dbReference type="Proteomes" id="UP000289650"/>
    </source>
</evidence>
<dbReference type="OrthoDB" id="8992828at2"/>
<accession>A0A4V1PQH4</accession>
<name>A0A4V1PQH4_9BURK</name>
<comment type="caution">
    <text evidence="2">The sequence shown here is derived from an EMBL/GenBank/DDBJ whole genome shotgun (WGS) entry which is preliminary data.</text>
</comment>
<dbReference type="RefSeq" id="WP_129518694.1">
    <property type="nucleotide sequence ID" value="NZ_QWEX01000005.1"/>
</dbReference>
<sequence length="1105" mass="124436">MTWPIRRPSRQQKLAFQHAYRAWRAEQLTAISRKAAAADRSTSFRFEYEDDAKPLHPWRQARDSLEALRDKVVFELRWKPNPEHLPMMRKALGIPAYVPMTRPWWLILLSGLVTPYIPPRGRLLAGRALLRRTRSYLGREYVFERHVAPVWSTRSSYSSGIDRTLRAMPLARRASAYDDLLGLERPDIDVLMRLGLNDVTAIPDAWHAVRRTYEPDVVHVLIDEGVLERLDDIRWLPTRNSYYADTTLKIDVGDLREMTRVLKSAGMPHARIPEILNHPYSYNAVRLSDVLSLCHARGLVDVAGLFDAVGSRLWDADKNHWRFVLDTIGARNADDIQRFRPLLDLTHAAPVEVATWMRAHGASLDDLVDAREFLVQVAKSTTASVRHLDCLAGAGLTAADIAHNQNYVLHGRDELLGQYLDVIARHGYNDRASIAAFHSAYTVVSTWSLDKLLTVVGPLNNRGAATEVANWAVRAHRRGNVESLEYLAERMPAKTLDALNQRLFAMDIGPALLRYVVEEQGLTDIRALYDWFYADAWGVKDYAGPRILDDAERVLIEDAFRRKNFAVLEGNRKCLADVVSARVRPFIASPVDRTDESWEAYHKARRQAEFREREALKPFLPVMLNATHGVLLRSLLETASQAESSMPALLSVFRPLIADTARGRGPNGPMLSDLEAEAIALTYGVATKSVQEYWTRVRVDDAPWQRWYRDEPYLMRWQRNTFRVSRPLDHAGLAALAVAARFARRFSEADISVFDAAKHLRGSLLANPLADQHMLQRHLGVLLAVAAADEQVKEWVTRRLEAMSDLDDESAVAHREIGELHDFFRIVLPDALDAGQEQFVSRLSATDARDLSLRLDKSTSEDADGHAMLANTLARTREKVLQVYVEWSAREKRKFKTQRDAAHQSTLHAFVSKRPAAFFAKQATGLCSGGNTTMWAEARHAHLVIFDPMTGQLAGMALLYSEVVNAIDSMRPSLIIRAINPTVSMVSGHEANSVVDAYFDLAIDLAREHGLACVAFPPHSGQDFMSNRADIGSAVRKRYEGRSVPHHRSQDEGATGTPWRDQPREIPHAFSAYEEGSGLVSTLYAIWRASEPAHLTEDPAEALTV</sequence>
<dbReference type="AlphaFoldDB" id="A0A4V1PQH4"/>
<evidence type="ECO:0000313" key="2">
    <source>
        <dbReference type="EMBL" id="RXV64104.1"/>
    </source>
</evidence>
<dbReference type="EMBL" id="QWEX01000005">
    <property type="protein sequence ID" value="RXV64104.1"/>
    <property type="molecule type" value="Genomic_DNA"/>
</dbReference>